<dbReference type="GO" id="GO:0005886">
    <property type="term" value="C:plasma membrane"/>
    <property type="evidence" value="ECO:0007669"/>
    <property type="project" value="UniProtKB-SubCell"/>
</dbReference>
<protein>
    <recommendedName>
        <fullName evidence="2">Biotin transporter</fullName>
    </recommendedName>
</protein>
<gene>
    <name evidence="4" type="ORF">Ana3638_07070</name>
</gene>
<evidence type="ECO:0000313" key="4">
    <source>
        <dbReference type="EMBL" id="QHQ60559.1"/>
    </source>
</evidence>
<dbReference type="PIRSF" id="PIRSF016661">
    <property type="entry name" value="BioY"/>
    <property type="match status" value="1"/>
</dbReference>
<dbReference type="PANTHER" id="PTHR34295">
    <property type="entry name" value="BIOTIN TRANSPORTER BIOY"/>
    <property type="match status" value="1"/>
</dbReference>
<keyword evidence="3" id="KW-0812">Transmembrane</keyword>
<comment type="subcellular location">
    <subcellularLocation>
        <location evidence="2">Cell membrane</location>
        <topology evidence="2">Multi-pass membrane protein</topology>
    </subcellularLocation>
</comment>
<dbReference type="Gene3D" id="1.10.1760.20">
    <property type="match status" value="1"/>
</dbReference>
<keyword evidence="2 3" id="KW-0472">Membrane</keyword>
<dbReference type="PANTHER" id="PTHR34295:SF1">
    <property type="entry name" value="BIOTIN TRANSPORTER BIOY"/>
    <property type="match status" value="1"/>
</dbReference>
<dbReference type="InterPro" id="IPR003784">
    <property type="entry name" value="BioY"/>
</dbReference>
<feature type="transmembrane region" description="Helical" evidence="3">
    <location>
        <begin position="67"/>
        <end position="84"/>
    </location>
</feature>
<comment type="similarity">
    <text evidence="1 2">Belongs to the BioY family.</text>
</comment>
<feature type="transmembrane region" description="Helical" evidence="3">
    <location>
        <begin position="154"/>
        <end position="175"/>
    </location>
</feature>
<reference evidence="4 5" key="1">
    <citation type="submission" date="2020-01" db="EMBL/GenBank/DDBJ databases">
        <title>Genome analysis of Anaerocolumna sp. CBA3638.</title>
        <authorList>
            <person name="Kim J."/>
            <person name="Roh S.W."/>
        </authorList>
    </citation>
    <scope>NUCLEOTIDE SEQUENCE [LARGE SCALE GENOMIC DNA]</scope>
    <source>
        <strain evidence="4 5">CBA3638</strain>
    </source>
</reference>
<evidence type="ECO:0000256" key="1">
    <source>
        <dbReference type="ARBA" id="ARBA00010692"/>
    </source>
</evidence>
<name>A0A6P1TKB1_9FIRM</name>
<keyword evidence="3" id="KW-1133">Transmembrane helix</keyword>
<organism evidence="4 5">
    <name type="scientific">Anaerocolumna sedimenticola</name>
    <dbReference type="NCBI Taxonomy" id="2696063"/>
    <lineage>
        <taxon>Bacteria</taxon>
        <taxon>Bacillati</taxon>
        <taxon>Bacillota</taxon>
        <taxon>Clostridia</taxon>
        <taxon>Lachnospirales</taxon>
        <taxon>Lachnospiraceae</taxon>
        <taxon>Anaerocolumna</taxon>
    </lineage>
</organism>
<dbReference type="Proteomes" id="UP000464314">
    <property type="component" value="Chromosome"/>
</dbReference>
<accession>A0A6P1TKB1</accession>
<dbReference type="EMBL" id="CP048000">
    <property type="protein sequence ID" value="QHQ60559.1"/>
    <property type="molecule type" value="Genomic_DNA"/>
</dbReference>
<keyword evidence="5" id="KW-1185">Reference proteome</keyword>
<dbReference type="GO" id="GO:0015225">
    <property type="term" value="F:biotin transmembrane transporter activity"/>
    <property type="evidence" value="ECO:0007669"/>
    <property type="project" value="UniProtKB-UniRule"/>
</dbReference>
<feature type="transmembrane region" description="Helical" evidence="3">
    <location>
        <begin position="96"/>
        <end position="113"/>
    </location>
</feature>
<evidence type="ECO:0000256" key="2">
    <source>
        <dbReference type="PIRNR" id="PIRNR016661"/>
    </source>
</evidence>
<keyword evidence="2" id="KW-0813">Transport</keyword>
<evidence type="ECO:0000256" key="3">
    <source>
        <dbReference type="SAM" id="Phobius"/>
    </source>
</evidence>
<feature type="transmembrane region" description="Helical" evidence="3">
    <location>
        <begin position="41"/>
        <end position="60"/>
    </location>
</feature>
<sequence>MQWCKNMNNKRMNTKELTLIGLMTAITCILGPLSVPLPISLVPISFTNLAIYFTVFLLGWKRGTISYLIYLFIGFVGVPVFSGFSGGPGKLLGPTGGYLIGFLFLAIISGLFIDYFKGKIYMYTLGMVLGLAVTYLLGTAWLALQMDLSFYEGLMMGVIPFIPGDIVKIIAALILGPILRKNIANIVG</sequence>
<dbReference type="Pfam" id="PF02632">
    <property type="entry name" value="BioY"/>
    <property type="match status" value="1"/>
</dbReference>
<feature type="transmembrane region" description="Helical" evidence="3">
    <location>
        <begin position="17"/>
        <end position="35"/>
    </location>
</feature>
<dbReference type="KEGG" id="anr:Ana3638_07070"/>
<proteinExistence type="inferred from homology"/>
<keyword evidence="2" id="KW-1003">Cell membrane</keyword>
<dbReference type="AlphaFoldDB" id="A0A6P1TKB1"/>
<evidence type="ECO:0000313" key="5">
    <source>
        <dbReference type="Proteomes" id="UP000464314"/>
    </source>
</evidence>
<feature type="transmembrane region" description="Helical" evidence="3">
    <location>
        <begin position="120"/>
        <end position="142"/>
    </location>
</feature>